<sequence>MTYFSKLSFPVSSVTSPPRYLCYFPGLLNVPTHQCLSSSLLQLLCIFPTTSCSTSHLLSPSSSLVVSHTTPLFIISGFRCFPLDPPGYYLFHVRCLHFFVHL</sequence>
<comment type="caution">
    <text evidence="1">The sequence shown here is derived from an EMBL/GenBank/DDBJ whole genome shotgun (WGS) entry which is preliminary data.</text>
</comment>
<reference evidence="1 2" key="1">
    <citation type="submission" date="2021-06" db="EMBL/GenBank/DDBJ databases">
        <authorList>
            <person name="Palmer J.M."/>
        </authorList>
    </citation>
    <scope>NUCLEOTIDE SEQUENCE [LARGE SCALE GENOMIC DNA]</scope>
    <source>
        <strain evidence="1 2">GA_2019</strain>
        <tissue evidence="1">Muscle</tissue>
    </source>
</reference>
<keyword evidence="2" id="KW-1185">Reference proteome</keyword>
<dbReference type="Proteomes" id="UP001476798">
    <property type="component" value="Unassembled WGS sequence"/>
</dbReference>
<evidence type="ECO:0000313" key="2">
    <source>
        <dbReference type="Proteomes" id="UP001476798"/>
    </source>
</evidence>
<evidence type="ECO:0000313" key="1">
    <source>
        <dbReference type="EMBL" id="MEQ2167593.1"/>
    </source>
</evidence>
<proteinExistence type="predicted"/>
<gene>
    <name evidence="1" type="ORF">GOODEAATRI_005603</name>
</gene>
<organism evidence="1 2">
    <name type="scientific">Goodea atripinnis</name>
    <dbReference type="NCBI Taxonomy" id="208336"/>
    <lineage>
        <taxon>Eukaryota</taxon>
        <taxon>Metazoa</taxon>
        <taxon>Chordata</taxon>
        <taxon>Craniata</taxon>
        <taxon>Vertebrata</taxon>
        <taxon>Euteleostomi</taxon>
        <taxon>Actinopterygii</taxon>
        <taxon>Neopterygii</taxon>
        <taxon>Teleostei</taxon>
        <taxon>Neoteleostei</taxon>
        <taxon>Acanthomorphata</taxon>
        <taxon>Ovalentaria</taxon>
        <taxon>Atherinomorphae</taxon>
        <taxon>Cyprinodontiformes</taxon>
        <taxon>Goodeidae</taxon>
        <taxon>Goodea</taxon>
    </lineage>
</organism>
<dbReference type="EMBL" id="JAHRIO010030242">
    <property type="protein sequence ID" value="MEQ2167593.1"/>
    <property type="molecule type" value="Genomic_DNA"/>
</dbReference>
<protein>
    <submittedName>
        <fullName evidence="1">Uncharacterized protein</fullName>
    </submittedName>
</protein>
<name>A0ABV0NAL6_9TELE</name>
<accession>A0ABV0NAL6</accession>